<proteinExistence type="predicted"/>
<dbReference type="EMBL" id="CAXAJV020001281">
    <property type="protein sequence ID" value="CAL7934287.1"/>
    <property type="molecule type" value="Genomic_DNA"/>
</dbReference>
<feature type="coiled-coil region" evidence="1">
    <location>
        <begin position="15"/>
        <end position="49"/>
    </location>
</feature>
<keyword evidence="1" id="KW-0175">Coiled coil</keyword>
<organism evidence="3 4">
    <name type="scientific">Xylocopa violacea</name>
    <name type="common">Violet carpenter bee</name>
    <name type="synonym">Apis violacea</name>
    <dbReference type="NCBI Taxonomy" id="135666"/>
    <lineage>
        <taxon>Eukaryota</taxon>
        <taxon>Metazoa</taxon>
        <taxon>Ecdysozoa</taxon>
        <taxon>Arthropoda</taxon>
        <taxon>Hexapoda</taxon>
        <taxon>Insecta</taxon>
        <taxon>Pterygota</taxon>
        <taxon>Neoptera</taxon>
        <taxon>Endopterygota</taxon>
        <taxon>Hymenoptera</taxon>
        <taxon>Apocrita</taxon>
        <taxon>Aculeata</taxon>
        <taxon>Apoidea</taxon>
        <taxon>Anthophila</taxon>
        <taxon>Apidae</taxon>
        <taxon>Xylocopa</taxon>
        <taxon>Xylocopa</taxon>
    </lineage>
</organism>
<feature type="region of interest" description="Disordered" evidence="2">
    <location>
        <begin position="58"/>
        <end position="120"/>
    </location>
</feature>
<evidence type="ECO:0008006" key="5">
    <source>
        <dbReference type="Google" id="ProtNLM"/>
    </source>
</evidence>
<feature type="compositionally biased region" description="Polar residues" evidence="2">
    <location>
        <begin position="58"/>
        <end position="77"/>
    </location>
</feature>
<dbReference type="Proteomes" id="UP001642520">
    <property type="component" value="Unassembled WGS sequence"/>
</dbReference>
<evidence type="ECO:0000313" key="4">
    <source>
        <dbReference type="Proteomes" id="UP001642520"/>
    </source>
</evidence>
<evidence type="ECO:0000256" key="2">
    <source>
        <dbReference type="SAM" id="MobiDB-lite"/>
    </source>
</evidence>
<protein>
    <recommendedName>
        <fullName evidence="5">BZIP domain-containing protein</fullName>
    </recommendedName>
</protein>
<feature type="compositionally biased region" description="Basic residues" evidence="2">
    <location>
        <begin position="100"/>
        <end position="120"/>
    </location>
</feature>
<reference evidence="3 4" key="1">
    <citation type="submission" date="2024-08" db="EMBL/GenBank/DDBJ databases">
        <authorList>
            <person name="Will J Nash"/>
            <person name="Angela Man"/>
            <person name="Seanna McTaggart"/>
            <person name="Kendall Baker"/>
            <person name="Tom Barker"/>
            <person name="Leah Catchpole"/>
            <person name="Alex Durrant"/>
            <person name="Karim Gharbi"/>
            <person name="Naomi Irish"/>
            <person name="Gemy Kaithakottil"/>
            <person name="Debby Ku"/>
            <person name="Aaliyah Providence"/>
            <person name="Felix Shaw"/>
            <person name="David Swarbreck"/>
            <person name="Chris Watkins"/>
            <person name="Ann M. McCartney"/>
            <person name="Giulio Formenti"/>
            <person name="Alice Mouton"/>
            <person name="Noel Vella"/>
            <person name="Bjorn M von Reumont"/>
            <person name="Adriana Vella"/>
            <person name="Wilfried Haerty"/>
        </authorList>
    </citation>
    <scope>NUCLEOTIDE SEQUENCE [LARGE SCALE GENOMIC DNA]</scope>
</reference>
<evidence type="ECO:0000256" key="1">
    <source>
        <dbReference type="SAM" id="Coils"/>
    </source>
</evidence>
<accession>A0ABP1N021</accession>
<sequence length="120" mass="13824">MSTGNKKVYKKIKRNNETDKRMEDLEKEITRLENENTKLKRDSAAYESRMAGFGGTTRFSTQYPSLNHDVQSVTNKRTSLKREDPFEGSSHSKSNTNNGTRKKKLRMKLVRNPKAKAAKK</sequence>
<name>A0ABP1N021_XYLVO</name>
<keyword evidence="4" id="KW-1185">Reference proteome</keyword>
<feature type="compositionally biased region" description="Polar residues" evidence="2">
    <location>
        <begin position="89"/>
        <end position="99"/>
    </location>
</feature>
<evidence type="ECO:0000313" key="3">
    <source>
        <dbReference type="EMBL" id="CAL7934287.1"/>
    </source>
</evidence>
<comment type="caution">
    <text evidence="3">The sequence shown here is derived from an EMBL/GenBank/DDBJ whole genome shotgun (WGS) entry which is preliminary data.</text>
</comment>
<gene>
    <name evidence="3" type="ORF">XYLVIOL_LOCUS932</name>
</gene>